<sequence>MRLLTKQREENIQAIDFAADHHQFATEDEFVWAWTNFVKMNSFQTFDHGHEDLVLAVDFNMYGTRMATASSDHTIKVWDKKNDEWFVTDQWRAHDAEVVDVKWNGPHMGQVLGSIGEDGRFKLWEEDVVEAPNSGRRFKMITSMKSETKVPFMSLDIKNVSLVETYIALITRDGYLTVHEPVDHDNLAEWQILHQEYVCPRPSRQDETGFRVHFHHDGLPCWPALEAGLDRKSLGLAVAAMDVVKILRTDKERRFYVAAELPGARNIIRDVAWAKGSMRGYDVVATGCKDGAIRIYELYTPQAASETENPAVPKIVETPSSPRGRGGSVARSGIGVGLAGPSSTAGAGVESQDDENELPGRVKQVVKKVAELTEHHGAVWRLSWSHQGNMLISTGDDGALRTWKKSLDGDWLEASEVNLVTANTDDNGNIDDEEDPDE</sequence>
<keyword evidence="14" id="KW-1185">Reference proteome</keyword>
<name>A0A6G1GRE0_9PEZI</name>
<dbReference type="GO" id="GO:1904263">
    <property type="term" value="P:positive regulation of TORC1 signaling"/>
    <property type="evidence" value="ECO:0007669"/>
    <property type="project" value="TreeGrafter"/>
</dbReference>
<evidence type="ECO:0000256" key="12">
    <source>
        <dbReference type="SAM" id="MobiDB-lite"/>
    </source>
</evidence>
<keyword evidence="3" id="KW-0813">Transport</keyword>
<dbReference type="GO" id="GO:0034198">
    <property type="term" value="P:cellular response to amino acid starvation"/>
    <property type="evidence" value="ECO:0007669"/>
    <property type="project" value="TreeGrafter"/>
</dbReference>
<dbReference type="PROSITE" id="PS50294">
    <property type="entry name" value="WD_REPEATS_REGION"/>
    <property type="match status" value="2"/>
</dbReference>
<dbReference type="InterPro" id="IPR015943">
    <property type="entry name" value="WD40/YVTN_repeat-like_dom_sf"/>
</dbReference>
<feature type="region of interest" description="Disordered" evidence="12">
    <location>
        <begin position="307"/>
        <end position="359"/>
    </location>
</feature>
<gene>
    <name evidence="13" type="ORF">K402DRAFT_338685</name>
</gene>
<dbReference type="Pfam" id="PF00400">
    <property type="entry name" value="WD40"/>
    <property type="match status" value="2"/>
</dbReference>
<keyword evidence="7" id="KW-0653">Protein transport</keyword>
<evidence type="ECO:0000256" key="7">
    <source>
        <dbReference type="ARBA" id="ARBA00022927"/>
    </source>
</evidence>
<dbReference type="InterPro" id="IPR037363">
    <property type="entry name" value="Sec13/Seh1_fam"/>
</dbReference>
<organism evidence="13 14">
    <name type="scientific">Aulographum hederae CBS 113979</name>
    <dbReference type="NCBI Taxonomy" id="1176131"/>
    <lineage>
        <taxon>Eukaryota</taxon>
        <taxon>Fungi</taxon>
        <taxon>Dikarya</taxon>
        <taxon>Ascomycota</taxon>
        <taxon>Pezizomycotina</taxon>
        <taxon>Dothideomycetes</taxon>
        <taxon>Pleosporomycetidae</taxon>
        <taxon>Aulographales</taxon>
        <taxon>Aulographaceae</taxon>
    </lineage>
</organism>
<dbReference type="SUPFAM" id="SSF50978">
    <property type="entry name" value="WD40 repeat-like"/>
    <property type="match status" value="1"/>
</dbReference>
<dbReference type="PANTHER" id="PTHR11024">
    <property type="entry name" value="NUCLEAR PORE COMPLEX PROTEIN SEC13 / SEH1 FAMILY MEMBER"/>
    <property type="match status" value="1"/>
</dbReference>
<feature type="repeat" description="WD" evidence="11">
    <location>
        <begin position="47"/>
        <end position="88"/>
    </location>
</feature>
<keyword evidence="9" id="KW-0906">Nuclear pore complex</keyword>
<dbReference type="OrthoDB" id="5566198at2759"/>
<evidence type="ECO:0000256" key="3">
    <source>
        <dbReference type="ARBA" id="ARBA00022448"/>
    </source>
</evidence>
<dbReference type="GO" id="GO:0015031">
    <property type="term" value="P:protein transport"/>
    <property type="evidence" value="ECO:0007669"/>
    <property type="project" value="UniProtKB-KW"/>
</dbReference>
<evidence type="ECO:0000256" key="6">
    <source>
        <dbReference type="ARBA" id="ARBA00022816"/>
    </source>
</evidence>
<keyword evidence="10" id="KW-0539">Nucleus</keyword>
<evidence type="ECO:0000256" key="9">
    <source>
        <dbReference type="ARBA" id="ARBA00023132"/>
    </source>
</evidence>
<dbReference type="SMART" id="SM00320">
    <property type="entry name" value="WD40"/>
    <property type="match status" value="4"/>
</dbReference>
<keyword evidence="4 11" id="KW-0853">WD repeat</keyword>
<keyword evidence="8" id="KW-0811">Translocation</keyword>
<evidence type="ECO:0000256" key="8">
    <source>
        <dbReference type="ARBA" id="ARBA00023010"/>
    </source>
</evidence>
<reference evidence="13" key="1">
    <citation type="journal article" date="2020" name="Stud. Mycol.">
        <title>101 Dothideomycetes genomes: a test case for predicting lifestyles and emergence of pathogens.</title>
        <authorList>
            <person name="Haridas S."/>
            <person name="Albert R."/>
            <person name="Binder M."/>
            <person name="Bloem J."/>
            <person name="Labutti K."/>
            <person name="Salamov A."/>
            <person name="Andreopoulos B."/>
            <person name="Baker S."/>
            <person name="Barry K."/>
            <person name="Bills G."/>
            <person name="Bluhm B."/>
            <person name="Cannon C."/>
            <person name="Castanera R."/>
            <person name="Culley D."/>
            <person name="Daum C."/>
            <person name="Ezra D."/>
            <person name="Gonzalez J."/>
            <person name="Henrissat B."/>
            <person name="Kuo A."/>
            <person name="Liang C."/>
            <person name="Lipzen A."/>
            <person name="Lutzoni F."/>
            <person name="Magnuson J."/>
            <person name="Mondo S."/>
            <person name="Nolan M."/>
            <person name="Ohm R."/>
            <person name="Pangilinan J."/>
            <person name="Park H.-J."/>
            <person name="Ramirez L."/>
            <person name="Alfaro M."/>
            <person name="Sun H."/>
            <person name="Tritt A."/>
            <person name="Yoshinaga Y."/>
            <person name="Zwiers L.-H."/>
            <person name="Turgeon B."/>
            <person name="Goodwin S."/>
            <person name="Spatafora J."/>
            <person name="Crous P."/>
            <person name="Grigoriev I."/>
        </authorList>
    </citation>
    <scope>NUCLEOTIDE SEQUENCE</scope>
    <source>
        <strain evidence="13">CBS 113979</strain>
    </source>
</reference>
<dbReference type="PANTHER" id="PTHR11024:SF3">
    <property type="entry name" value="NUCLEOPORIN SEH1"/>
    <property type="match status" value="1"/>
</dbReference>
<evidence type="ECO:0000256" key="5">
    <source>
        <dbReference type="ARBA" id="ARBA00022737"/>
    </source>
</evidence>
<keyword evidence="6" id="KW-0509">mRNA transport</keyword>
<evidence type="ECO:0000256" key="4">
    <source>
        <dbReference type="ARBA" id="ARBA00022574"/>
    </source>
</evidence>
<dbReference type="InterPro" id="IPR036322">
    <property type="entry name" value="WD40_repeat_dom_sf"/>
</dbReference>
<evidence type="ECO:0000256" key="11">
    <source>
        <dbReference type="PROSITE-ProRule" id="PRU00221"/>
    </source>
</evidence>
<dbReference type="AlphaFoldDB" id="A0A6G1GRE0"/>
<evidence type="ECO:0000256" key="1">
    <source>
        <dbReference type="ARBA" id="ARBA00004567"/>
    </source>
</evidence>
<evidence type="ECO:0000256" key="2">
    <source>
        <dbReference type="ARBA" id="ARBA00010102"/>
    </source>
</evidence>
<dbReference type="InterPro" id="IPR001680">
    <property type="entry name" value="WD40_rpt"/>
</dbReference>
<dbReference type="GO" id="GO:0051028">
    <property type="term" value="P:mRNA transport"/>
    <property type="evidence" value="ECO:0007669"/>
    <property type="project" value="UniProtKB-KW"/>
</dbReference>
<dbReference type="EMBL" id="ML977176">
    <property type="protein sequence ID" value="KAF1983319.1"/>
    <property type="molecule type" value="Genomic_DNA"/>
</dbReference>
<dbReference type="GO" id="GO:0005198">
    <property type="term" value="F:structural molecule activity"/>
    <property type="evidence" value="ECO:0007669"/>
    <property type="project" value="InterPro"/>
</dbReference>
<feature type="repeat" description="WD" evidence="11">
    <location>
        <begin position="372"/>
        <end position="404"/>
    </location>
</feature>
<keyword evidence="5" id="KW-0677">Repeat</keyword>
<comment type="similarity">
    <text evidence="2">Belongs to the WD repeat SEC13 family.</text>
</comment>
<accession>A0A6G1GRE0</accession>
<dbReference type="GO" id="GO:0031080">
    <property type="term" value="C:nuclear pore outer ring"/>
    <property type="evidence" value="ECO:0007669"/>
    <property type="project" value="TreeGrafter"/>
</dbReference>
<evidence type="ECO:0000313" key="13">
    <source>
        <dbReference type="EMBL" id="KAF1983319.1"/>
    </source>
</evidence>
<evidence type="ECO:0000313" key="14">
    <source>
        <dbReference type="Proteomes" id="UP000800041"/>
    </source>
</evidence>
<dbReference type="Gene3D" id="2.130.10.10">
    <property type="entry name" value="YVTN repeat-like/Quinoprotein amine dehydrogenase"/>
    <property type="match status" value="1"/>
</dbReference>
<comment type="subcellular location">
    <subcellularLocation>
        <location evidence="1">Nucleus</location>
        <location evidence="1">Nuclear pore complex</location>
    </subcellularLocation>
</comment>
<dbReference type="PROSITE" id="PS50082">
    <property type="entry name" value="WD_REPEATS_2"/>
    <property type="match status" value="2"/>
</dbReference>
<dbReference type="Proteomes" id="UP000800041">
    <property type="component" value="Unassembled WGS sequence"/>
</dbReference>
<protein>
    <submittedName>
        <fullName evidence="13">WD40 repeat-like protein</fullName>
    </submittedName>
</protein>
<proteinExistence type="inferred from homology"/>
<evidence type="ECO:0000256" key="10">
    <source>
        <dbReference type="ARBA" id="ARBA00023242"/>
    </source>
</evidence>
<dbReference type="GO" id="GO:0035859">
    <property type="term" value="C:Seh1-associated complex"/>
    <property type="evidence" value="ECO:0007669"/>
    <property type="project" value="TreeGrafter"/>
</dbReference>